<evidence type="ECO:0000259" key="2">
    <source>
        <dbReference type="Pfam" id="PF12697"/>
    </source>
</evidence>
<keyword evidence="1" id="KW-1133">Transmembrane helix</keyword>
<accession>A0ABY8UCP7</accession>
<evidence type="ECO:0000256" key="1">
    <source>
        <dbReference type="SAM" id="Phobius"/>
    </source>
</evidence>
<dbReference type="InterPro" id="IPR000073">
    <property type="entry name" value="AB_hydrolase_1"/>
</dbReference>
<feature type="transmembrane region" description="Helical" evidence="1">
    <location>
        <begin position="283"/>
        <end position="306"/>
    </location>
</feature>
<dbReference type="PRINTS" id="PR00412">
    <property type="entry name" value="EPOXHYDRLASE"/>
</dbReference>
<keyword evidence="4" id="KW-1185">Reference proteome</keyword>
<proteinExistence type="predicted"/>
<feature type="transmembrane region" description="Helical" evidence="1">
    <location>
        <begin position="104"/>
        <end position="121"/>
    </location>
</feature>
<sequence>MRRVPSVSRLEGSTAGRPAYPGARLVRRARDKAVAWSSYVQRSSVVATAASPVKLGSTVVRSLSRHSLRVLNAVAMANAAALPSDADLSVDLDWRPSLSATQEIVCWSCAAITACVVYLFTAPAGVSIPYATCIGLLFGLVLYTLRNALLEELYKARERIEADLGDPDSRFRHIDNLSVHVKVKASRSLPPPAPTAAAARLAPPPAAAARLQGPVPAVHCYHGFGSNTWSWSLVQQQLAERLGALVTAHDMPGFGLTQRPTDLSGYYLAFNGRLGRLVMDYELTTAVMLSTVLVLSLLRPAIVLLLRSLVRSRTFWANTLRQAYYDQSKVTAAAVDAYRLPQLVKGWESGMVQFLLARLGAGGSTTATSAAAAAGAAPMGGLEDAGLATRFAAAVAAHNTPVLIVHGAGDKLVPASNSMKLARLVKGCRLAVVKRAGHCPQEEEPELFADIVTSFLARHTAVQGA</sequence>
<dbReference type="InterPro" id="IPR029058">
    <property type="entry name" value="AB_hydrolase_fold"/>
</dbReference>
<organism evidence="3 4">
    <name type="scientific">Tetradesmus obliquus</name>
    <name type="common">Green alga</name>
    <name type="synonym">Acutodesmus obliquus</name>
    <dbReference type="NCBI Taxonomy" id="3088"/>
    <lineage>
        <taxon>Eukaryota</taxon>
        <taxon>Viridiplantae</taxon>
        <taxon>Chlorophyta</taxon>
        <taxon>core chlorophytes</taxon>
        <taxon>Chlorophyceae</taxon>
        <taxon>CS clade</taxon>
        <taxon>Sphaeropleales</taxon>
        <taxon>Scenedesmaceae</taxon>
        <taxon>Tetradesmus</taxon>
    </lineage>
</organism>
<evidence type="ECO:0000313" key="4">
    <source>
        <dbReference type="Proteomes" id="UP001244341"/>
    </source>
</evidence>
<name>A0ABY8UCP7_TETOB</name>
<keyword evidence="1" id="KW-0472">Membrane</keyword>
<feature type="transmembrane region" description="Helical" evidence="1">
    <location>
        <begin position="127"/>
        <end position="145"/>
    </location>
</feature>
<keyword evidence="1" id="KW-0812">Transmembrane</keyword>
<dbReference type="Proteomes" id="UP001244341">
    <property type="component" value="Chromosome 10b"/>
</dbReference>
<dbReference type="EMBL" id="CP126217">
    <property type="protein sequence ID" value="WIA19239.1"/>
    <property type="molecule type" value="Genomic_DNA"/>
</dbReference>
<dbReference type="PANTHER" id="PTHR43689:SF1">
    <property type="entry name" value="ALPHA_BETA-HYDROLASES SUPERFAMILY PROTEIN"/>
    <property type="match status" value="1"/>
</dbReference>
<protein>
    <recommendedName>
        <fullName evidence="2">AB hydrolase-1 domain-containing protein</fullName>
    </recommendedName>
</protein>
<evidence type="ECO:0000313" key="3">
    <source>
        <dbReference type="EMBL" id="WIA19239.1"/>
    </source>
</evidence>
<dbReference type="SUPFAM" id="SSF53474">
    <property type="entry name" value="alpha/beta-Hydrolases"/>
    <property type="match status" value="1"/>
</dbReference>
<feature type="domain" description="AB hydrolase-1" evidence="2">
    <location>
        <begin position="222"/>
        <end position="450"/>
    </location>
</feature>
<dbReference type="PANTHER" id="PTHR43689">
    <property type="entry name" value="HYDROLASE"/>
    <property type="match status" value="1"/>
</dbReference>
<reference evidence="3 4" key="1">
    <citation type="submission" date="2023-05" db="EMBL/GenBank/DDBJ databases">
        <title>A 100% complete, gapless, phased diploid assembly of the Scenedesmus obliquus UTEX 3031 genome.</title>
        <authorList>
            <person name="Biondi T.C."/>
            <person name="Hanschen E.R."/>
            <person name="Kwon T."/>
            <person name="Eng W."/>
            <person name="Kruse C.P.S."/>
            <person name="Koehler S.I."/>
            <person name="Kunde Y."/>
            <person name="Gleasner C.D."/>
            <person name="You Mak K.T."/>
            <person name="Polle J."/>
            <person name="Hovde B.T."/>
            <person name="Starkenburg S.R."/>
        </authorList>
    </citation>
    <scope>NUCLEOTIDE SEQUENCE [LARGE SCALE GENOMIC DNA]</scope>
    <source>
        <strain evidence="3 4">DOE0152z</strain>
    </source>
</reference>
<dbReference type="InterPro" id="IPR000639">
    <property type="entry name" value="Epox_hydrolase-like"/>
</dbReference>
<dbReference type="Gene3D" id="3.40.50.1820">
    <property type="entry name" value="alpha/beta hydrolase"/>
    <property type="match status" value="2"/>
</dbReference>
<gene>
    <name evidence="3" type="ORF">OEZ85_003878</name>
</gene>
<dbReference type="Pfam" id="PF12697">
    <property type="entry name" value="Abhydrolase_6"/>
    <property type="match status" value="1"/>
</dbReference>